<dbReference type="SFLD" id="SFLDS00029">
    <property type="entry name" value="Radical_SAM"/>
    <property type="match status" value="1"/>
</dbReference>
<dbReference type="GO" id="GO:0003824">
    <property type="term" value="F:catalytic activity"/>
    <property type="evidence" value="ECO:0007669"/>
    <property type="project" value="InterPro"/>
</dbReference>
<dbReference type="Pfam" id="PF13186">
    <property type="entry name" value="SPASM"/>
    <property type="match status" value="1"/>
</dbReference>
<dbReference type="Proteomes" id="UP000009256">
    <property type="component" value="Chromosome"/>
</dbReference>
<evidence type="ECO:0000256" key="4">
    <source>
        <dbReference type="ARBA" id="ARBA00023014"/>
    </source>
</evidence>
<feature type="domain" description="Radical SAM core" evidence="5">
    <location>
        <begin position="83"/>
        <end position="310"/>
    </location>
</feature>
<dbReference type="STRING" id="632335.Calkr_2388"/>
<dbReference type="GO" id="GO:0051536">
    <property type="term" value="F:iron-sulfur cluster binding"/>
    <property type="evidence" value="ECO:0007669"/>
    <property type="project" value="UniProtKB-KW"/>
</dbReference>
<dbReference type="SUPFAM" id="SSF102114">
    <property type="entry name" value="Radical SAM enzymes"/>
    <property type="match status" value="1"/>
</dbReference>
<evidence type="ECO:0000259" key="5">
    <source>
        <dbReference type="PROSITE" id="PS51918"/>
    </source>
</evidence>
<dbReference type="AlphaFoldDB" id="E4S7E6"/>
<protein>
    <submittedName>
        <fullName evidence="6">Radical SAM domain protein</fullName>
    </submittedName>
</protein>
<keyword evidence="4" id="KW-0411">Iron-sulfur</keyword>
<dbReference type="OrthoDB" id="9808591at2"/>
<evidence type="ECO:0000256" key="1">
    <source>
        <dbReference type="ARBA" id="ARBA00022691"/>
    </source>
</evidence>
<dbReference type="eggNOG" id="COG0641">
    <property type="taxonomic scope" value="Bacteria"/>
</dbReference>
<dbReference type="InterPro" id="IPR058240">
    <property type="entry name" value="rSAM_sf"/>
</dbReference>
<dbReference type="InterPro" id="IPR007197">
    <property type="entry name" value="rSAM"/>
</dbReference>
<dbReference type="RefSeq" id="WP_013433545.1">
    <property type="nucleotide sequence ID" value="NC_014721.1"/>
</dbReference>
<evidence type="ECO:0000256" key="3">
    <source>
        <dbReference type="ARBA" id="ARBA00023004"/>
    </source>
</evidence>
<keyword evidence="2" id="KW-0479">Metal-binding</keyword>
<dbReference type="Gene3D" id="3.20.20.70">
    <property type="entry name" value="Aldolase class I"/>
    <property type="match status" value="1"/>
</dbReference>
<accession>E4S7E6</accession>
<proteinExistence type="predicted"/>
<dbReference type="PANTHER" id="PTHR11228">
    <property type="entry name" value="RADICAL SAM DOMAIN PROTEIN"/>
    <property type="match status" value="1"/>
</dbReference>
<dbReference type="KEGG" id="cki:Calkr_2388"/>
<dbReference type="InterPro" id="IPR013785">
    <property type="entry name" value="Aldolase_TIM"/>
</dbReference>
<evidence type="ECO:0000313" key="6">
    <source>
        <dbReference type="EMBL" id="ADQ41829.1"/>
    </source>
</evidence>
<keyword evidence="7" id="KW-1185">Reference proteome</keyword>
<dbReference type="NCBIfam" id="TIGR04085">
    <property type="entry name" value="rSAM_more_4Fe4S"/>
    <property type="match status" value="1"/>
</dbReference>
<dbReference type="InterPro" id="IPR023885">
    <property type="entry name" value="4Fe4S-binding_SPASM_dom"/>
</dbReference>
<reference key="1">
    <citation type="submission" date="2010-11" db="EMBL/GenBank/DDBJ databases">
        <title>Complete sequence of chromosome of Caldicellulosiruptor kristjanssonii 177R1B.</title>
        <authorList>
            <consortium name="US DOE Joint Genome Institute"/>
            <person name="Lucas S."/>
            <person name="Copeland A."/>
            <person name="Lapidus A."/>
            <person name="Cheng J.-F."/>
            <person name="Bruce D."/>
            <person name="Goodwin L."/>
            <person name="Pitluck S."/>
            <person name="Davenport K."/>
            <person name="Detter J.C."/>
            <person name="Han C."/>
            <person name="Tapia R."/>
            <person name="Land M."/>
            <person name="Hauser L."/>
            <person name="Jeffries C."/>
            <person name="Kyrpides N."/>
            <person name="Ivanova N."/>
            <person name="Mikhailova N."/>
            <person name="Blumer-Schuette S.E."/>
            <person name="Kelly R.M."/>
            <person name="Woyke T."/>
        </authorList>
    </citation>
    <scope>NUCLEOTIDE SEQUENCE</scope>
    <source>
        <strain>177R1B</strain>
    </source>
</reference>
<dbReference type="HOGENOM" id="CLU_009273_4_4_9"/>
<dbReference type="InterPro" id="IPR050377">
    <property type="entry name" value="Radical_SAM_PqqE_MftC-like"/>
</dbReference>
<sequence>MEVFKISENSLIYFVDDIPFIGNFELGSVIAFNEEGYNFLKRILKKDTISFDEFTQEEKNWFSTLLECEILKSLNSSSTLITNNEIDAIYLHFTNNCNIYCKGCYSFNKYRNKEDFDLSVDVFVDSIKQLKNYGLKRVIISGGEPTLRDDLEVLLREIKNISIEYVCLITNGIYFPEKLINVVKECVDEVSVSIDGYNENISYIRPAWIYNRVIDTIRVLKENEINVSMIVTLHRQNVGVMNEYKLLSEKLGVPFSYSILVCNNNNRDECKEFEFDDNSLYKIKWDQDIENTKIENFEFETRLSCEAGKRLLSIAANGDVYPCHMLHDEFFKFGNIKDMAIPEILMSASRLLFKFITVDFIKECNACKFRYLCGGGCRANAFYKNSDVLSKDPYCSMYYNFYNTILSLLRQQNLEHANTSKEELNEEQAT</sequence>
<reference evidence="6 7" key="2">
    <citation type="journal article" date="2011" name="J. Bacteriol.">
        <title>Complete genome sequences for the anaerobic, extremely thermophilic plant biomass-degrading bacteria Caldicellulosiruptor hydrothermalis, Caldicellulosiruptor kristjanssonii, Caldicellulosiruptor kronotskyensis, Caldicellulosiruptor owensenis, and Caldicellulosiruptor lactoaceticus.</title>
        <authorList>
            <person name="Blumer-Schuette S.E."/>
            <person name="Ozdemir I."/>
            <person name="Mistry D."/>
            <person name="Lucas S."/>
            <person name="Lapidus A."/>
            <person name="Cheng J.F."/>
            <person name="Goodwin L.A."/>
            <person name="Pitluck S."/>
            <person name="Land M.L."/>
            <person name="Hauser L.J."/>
            <person name="Woyke T."/>
            <person name="Mikhailova N."/>
            <person name="Pati A."/>
            <person name="Kyrpides N.C."/>
            <person name="Ivanova N."/>
            <person name="Detter J.C."/>
            <person name="Walston-Davenport K."/>
            <person name="Han S."/>
            <person name="Adams M.W."/>
            <person name="Kelly R.M."/>
        </authorList>
    </citation>
    <scope>NUCLEOTIDE SEQUENCE [LARGE SCALE GENOMIC DNA]</scope>
    <source>
        <strain evidence="7">ATCC 700853 / DSM 12137 / I77R1B</strain>
    </source>
</reference>
<gene>
    <name evidence="6" type="ordered locus">Calkr_2388</name>
</gene>
<evidence type="ECO:0000313" key="7">
    <source>
        <dbReference type="Proteomes" id="UP000009256"/>
    </source>
</evidence>
<dbReference type="CDD" id="cd01335">
    <property type="entry name" value="Radical_SAM"/>
    <property type="match status" value="1"/>
</dbReference>
<dbReference type="SFLD" id="SFLDG01067">
    <property type="entry name" value="SPASM/twitch_domain_containing"/>
    <property type="match status" value="1"/>
</dbReference>
<name>E4S7E6_CALA7</name>
<dbReference type="Pfam" id="PF04055">
    <property type="entry name" value="Radical_SAM"/>
    <property type="match status" value="1"/>
</dbReference>
<dbReference type="PANTHER" id="PTHR11228:SF7">
    <property type="entry name" value="PQQA PEPTIDE CYCLASE"/>
    <property type="match status" value="1"/>
</dbReference>
<evidence type="ECO:0000256" key="2">
    <source>
        <dbReference type="ARBA" id="ARBA00022723"/>
    </source>
</evidence>
<dbReference type="EMBL" id="CP002326">
    <property type="protein sequence ID" value="ADQ41829.1"/>
    <property type="molecule type" value="Genomic_DNA"/>
</dbReference>
<dbReference type="GO" id="GO:0046872">
    <property type="term" value="F:metal ion binding"/>
    <property type="evidence" value="ECO:0007669"/>
    <property type="project" value="UniProtKB-KW"/>
</dbReference>
<organism evidence="6 7">
    <name type="scientific">Caldicellulosiruptor acetigenus (strain ATCC 700853 / DSM 12137 / I77R1B)</name>
    <name type="common">Caldicellulosiruptor kristjanssonii</name>
    <dbReference type="NCBI Taxonomy" id="632335"/>
    <lineage>
        <taxon>Bacteria</taxon>
        <taxon>Bacillati</taxon>
        <taxon>Bacillota</taxon>
        <taxon>Bacillota incertae sedis</taxon>
        <taxon>Caldicellulosiruptorales</taxon>
        <taxon>Caldicellulosiruptoraceae</taxon>
        <taxon>Caldicellulosiruptor</taxon>
    </lineage>
</organism>
<keyword evidence="3" id="KW-0408">Iron</keyword>
<keyword evidence="1" id="KW-0949">S-adenosyl-L-methionine</keyword>
<dbReference type="PROSITE" id="PS51918">
    <property type="entry name" value="RADICAL_SAM"/>
    <property type="match status" value="1"/>
</dbReference>
<dbReference type="SFLD" id="SFLDG01386">
    <property type="entry name" value="main_SPASM_domain-containing"/>
    <property type="match status" value="1"/>
</dbReference>